<protein>
    <submittedName>
        <fullName evidence="2">Uncharacterized protein</fullName>
    </submittedName>
</protein>
<dbReference type="AlphaFoldDB" id="A0A5J4UET8"/>
<organism evidence="2 3">
    <name type="scientific">Streblomastix strix</name>
    <dbReference type="NCBI Taxonomy" id="222440"/>
    <lineage>
        <taxon>Eukaryota</taxon>
        <taxon>Metamonada</taxon>
        <taxon>Preaxostyla</taxon>
        <taxon>Oxymonadida</taxon>
        <taxon>Streblomastigidae</taxon>
        <taxon>Streblomastix</taxon>
    </lineage>
</organism>
<feature type="region of interest" description="Disordered" evidence="1">
    <location>
        <begin position="171"/>
        <end position="196"/>
    </location>
</feature>
<evidence type="ECO:0000313" key="3">
    <source>
        <dbReference type="Proteomes" id="UP000324800"/>
    </source>
</evidence>
<dbReference type="EMBL" id="SNRW01016644">
    <property type="protein sequence ID" value="KAA6369148.1"/>
    <property type="molecule type" value="Genomic_DNA"/>
</dbReference>
<name>A0A5J4UET8_9EUKA</name>
<feature type="compositionally biased region" description="Polar residues" evidence="1">
    <location>
        <begin position="178"/>
        <end position="196"/>
    </location>
</feature>
<evidence type="ECO:0000313" key="2">
    <source>
        <dbReference type="EMBL" id="KAA6369148.1"/>
    </source>
</evidence>
<feature type="compositionally biased region" description="Acidic residues" evidence="1">
    <location>
        <begin position="81"/>
        <end position="99"/>
    </location>
</feature>
<proteinExistence type="predicted"/>
<accession>A0A5J4UET8</accession>
<feature type="region of interest" description="Disordered" evidence="1">
    <location>
        <begin position="50"/>
        <end position="147"/>
    </location>
</feature>
<evidence type="ECO:0000256" key="1">
    <source>
        <dbReference type="SAM" id="MobiDB-lite"/>
    </source>
</evidence>
<sequence>MTEETVDQSNTQDKDTQKFLDTININSAEIPSKYKRIRQRYKVQKVIDYAPRPKLTRAGTNPQYVPRLPSYPKYVTKEEVIVEEEPISEDTQEEPEPVEGEEKKEGEEQKDEKKDEKKEGEKKEEKKDEKKQEENEKQEQEQEIKPEQTASCALALAKCASTALALQSEGRAPLPATTPASLSNFILRSRSTSCAP</sequence>
<reference evidence="2 3" key="1">
    <citation type="submission" date="2019-03" db="EMBL/GenBank/DDBJ databases">
        <title>Single cell metagenomics reveals metabolic interactions within the superorganism composed of flagellate Streblomastix strix and complex community of Bacteroidetes bacteria on its surface.</title>
        <authorList>
            <person name="Treitli S.C."/>
            <person name="Kolisko M."/>
            <person name="Husnik F."/>
            <person name="Keeling P."/>
            <person name="Hampl V."/>
        </authorList>
    </citation>
    <scope>NUCLEOTIDE SEQUENCE [LARGE SCALE GENOMIC DNA]</scope>
    <source>
        <strain evidence="2">ST1C</strain>
    </source>
</reference>
<feature type="compositionally biased region" description="Basic and acidic residues" evidence="1">
    <location>
        <begin position="100"/>
        <end position="146"/>
    </location>
</feature>
<comment type="caution">
    <text evidence="2">The sequence shown here is derived from an EMBL/GenBank/DDBJ whole genome shotgun (WGS) entry which is preliminary data.</text>
</comment>
<gene>
    <name evidence="2" type="ORF">EZS28_035325</name>
</gene>
<dbReference type="Proteomes" id="UP000324800">
    <property type="component" value="Unassembled WGS sequence"/>
</dbReference>